<evidence type="ECO:0000313" key="2">
    <source>
        <dbReference type="EMBL" id="TNY18516.1"/>
    </source>
</evidence>
<organism evidence="2 3">
    <name type="scientific">Rhodotorula diobovata</name>
    <dbReference type="NCBI Taxonomy" id="5288"/>
    <lineage>
        <taxon>Eukaryota</taxon>
        <taxon>Fungi</taxon>
        <taxon>Dikarya</taxon>
        <taxon>Basidiomycota</taxon>
        <taxon>Pucciniomycotina</taxon>
        <taxon>Microbotryomycetes</taxon>
        <taxon>Sporidiobolales</taxon>
        <taxon>Sporidiobolaceae</taxon>
        <taxon>Rhodotorula</taxon>
    </lineage>
</organism>
<accession>A0A5C5FQJ8</accession>
<feature type="compositionally biased region" description="Polar residues" evidence="1">
    <location>
        <begin position="250"/>
        <end position="259"/>
    </location>
</feature>
<feature type="compositionally biased region" description="Basic and acidic residues" evidence="1">
    <location>
        <begin position="161"/>
        <end position="171"/>
    </location>
</feature>
<name>A0A5C5FQJ8_9BASI</name>
<feature type="compositionally biased region" description="Basic and acidic residues" evidence="1">
    <location>
        <begin position="302"/>
        <end position="311"/>
    </location>
</feature>
<comment type="caution">
    <text evidence="2">The sequence shown here is derived from an EMBL/GenBank/DDBJ whole genome shotgun (WGS) entry which is preliminary data.</text>
</comment>
<protein>
    <submittedName>
        <fullName evidence="2">Uncharacterized protein</fullName>
    </submittedName>
</protein>
<reference evidence="2 3" key="1">
    <citation type="submission" date="2019-03" db="EMBL/GenBank/DDBJ databases">
        <title>Rhodosporidium diobovatum UCD-FST 08-225 genome sequencing, assembly, and annotation.</title>
        <authorList>
            <person name="Fakankun I.U."/>
            <person name="Fristensky B."/>
            <person name="Levin D.B."/>
        </authorList>
    </citation>
    <scope>NUCLEOTIDE SEQUENCE [LARGE SCALE GENOMIC DNA]</scope>
    <source>
        <strain evidence="2 3">UCD-FST 08-225</strain>
    </source>
</reference>
<dbReference type="AlphaFoldDB" id="A0A5C5FQJ8"/>
<feature type="region of interest" description="Disordered" evidence="1">
    <location>
        <begin position="154"/>
        <end position="336"/>
    </location>
</feature>
<sequence>MLASRSTPRSAPFARTRHASATSAQVLSPCLSPRQYSHTCGVTAPMDRLPESCVRGLDGRRARVRRARGVVAQLGLEAGEGWWGADAQGEGDGGVGLARSDGEGGRGGRGRARGGRCCRGGVDEADCRPGQINRVYDVRCVSTQFLRVVRSRSAQHALLDPPRRSERDLPRSHTHRPRGPPDRVPLAHLGPEPPCLVSWAQGPQDGGAVRAEGADERVGTGGLGRDGWVEDEAGDEGAGGEDVGGHRHLSSQSKSTRQGAGQACADRICSGGRRTDTASETPRSRLLRAPSRRAAPGPRSPRGGDDTDRNVSRASLQEEDTVARARELGAAAVPTA</sequence>
<feature type="region of interest" description="Disordered" evidence="1">
    <location>
        <begin position="1"/>
        <end position="24"/>
    </location>
</feature>
<feature type="compositionally biased region" description="Acidic residues" evidence="1">
    <location>
        <begin position="229"/>
        <end position="239"/>
    </location>
</feature>
<evidence type="ECO:0000256" key="1">
    <source>
        <dbReference type="SAM" id="MobiDB-lite"/>
    </source>
</evidence>
<proteinExistence type="predicted"/>
<dbReference type="EMBL" id="SOZI01000135">
    <property type="protein sequence ID" value="TNY18516.1"/>
    <property type="molecule type" value="Genomic_DNA"/>
</dbReference>
<dbReference type="Proteomes" id="UP000311382">
    <property type="component" value="Unassembled WGS sequence"/>
</dbReference>
<keyword evidence="3" id="KW-1185">Reference proteome</keyword>
<gene>
    <name evidence="2" type="ORF">DMC30DRAFT_402971</name>
</gene>
<feature type="compositionally biased region" description="Low complexity" evidence="1">
    <location>
        <begin position="287"/>
        <end position="301"/>
    </location>
</feature>
<evidence type="ECO:0000313" key="3">
    <source>
        <dbReference type="Proteomes" id="UP000311382"/>
    </source>
</evidence>